<dbReference type="EMBL" id="JAUOEM010000006">
    <property type="protein sequence ID" value="MDO5989017.1"/>
    <property type="molecule type" value="Genomic_DNA"/>
</dbReference>
<name>A0ABT8X5R2_9FLAO</name>
<comment type="caution">
    <text evidence="1">The sequence shown here is derived from an EMBL/GenBank/DDBJ whole genome shotgun (WGS) entry which is preliminary data.</text>
</comment>
<reference evidence="1" key="1">
    <citation type="submission" date="2023-07" db="EMBL/GenBank/DDBJ databases">
        <title>Two novel species in the genus Flavivirga.</title>
        <authorList>
            <person name="Kwon K."/>
        </authorList>
    </citation>
    <scope>NUCLEOTIDE SEQUENCE</scope>
    <source>
        <strain evidence="1">KACC 14157</strain>
    </source>
</reference>
<evidence type="ECO:0000313" key="1">
    <source>
        <dbReference type="EMBL" id="MDO5989017.1"/>
    </source>
</evidence>
<organism evidence="1 2">
    <name type="scientific">Flavivirga amylovorans</name>
    <dbReference type="NCBI Taxonomy" id="870486"/>
    <lineage>
        <taxon>Bacteria</taxon>
        <taxon>Pseudomonadati</taxon>
        <taxon>Bacteroidota</taxon>
        <taxon>Flavobacteriia</taxon>
        <taxon>Flavobacteriales</taxon>
        <taxon>Flavobacteriaceae</taxon>
        <taxon>Flavivirga</taxon>
    </lineage>
</organism>
<proteinExistence type="predicted"/>
<gene>
    <name evidence="1" type="ORF">Q4Q39_16555</name>
</gene>
<protein>
    <submittedName>
        <fullName evidence="1">Uncharacterized protein</fullName>
    </submittedName>
</protein>
<evidence type="ECO:0000313" key="2">
    <source>
        <dbReference type="Proteomes" id="UP001176891"/>
    </source>
</evidence>
<sequence length="47" mass="5577">MNSFRFFGFKRKLEVFAYVEDFFELHSRATEGKKDKNRAENSNLSAN</sequence>
<keyword evidence="2" id="KW-1185">Reference proteome</keyword>
<dbReference type="Proteomes" id="UP001176891">
    <property type="component" value="Unassembled WGS sequence"/>
</dbReference>
<dbReference type="RefSeq" id="WP_303283664.1">
    <property type="nucleotide sequence ID" value="NZ_BAABCZ010000012.1"/>
</dbReference>
<accession>A0ABT8X5R2</accession>